<evidence type="ECO:0000256" key="2">
    <source>
        <dbReference type="ARBA" id="ARBA00022448"/>
    </source>
</evidence>
<evidence type="ECO:0000313" key="10">
    <source>
        <dbReference type="Proteomes" id="UP000644756"/>
    </source>
</evidence>
<proteinExistence type="inferred from homology"/>
<accession>A0A917CYG4</accession>
<feature type="domain" description="ABC transmembrane type-1" evidence="8">
    <location>
        <begin position="66"/>
        <end position="278"/>
    </location>
</feature>
<protein>
    <submittedName>
        <fullName evidence="9">Sugar ABC transporter permease</fullName>
    </submittedName>
</protein>
<feature type="transmembrane region" description="Helical" evidence="7">
    <location>
        <begin position="12"/>
        <end position="35"/>
    </location>
</feature>
<dbReference type="InterPro" id="IPR000515">
    <property type="entry name" value="MetI-like"/>
</dbReference>
<dbReference type="PANTHER" id="PTHR30193">
    <property type="entry name" value="ABC TRANSPORTER PERMEASE PROTEIN"/>
    <property type="match status" value="1"/>
</dbReference>
<feature type="transmembrane region" description="Helical" evidence="7">
    <location>
        <begin position="228"/>
        <end position="249"/>
    </location>
</feature>
<keyword evidence="4 7" id="KW-0812">Transmembrane</keyword>
<comment type="similarity">
    <text evidence="7">Belongs to the binding-protein-dependent transport system permease family.</text>
</comment>
<evidence type="ECO:0000256" key="1">
    <source>
        <dbReference type="ARBA" id="ARBA00004651"/>
    </source>
</evidence>
<dbReference type="Pfam" id="PF00528">
    <property type="entry name" value="BPD_transp_1"/>
    <property type="match status" value="1"/>
</dbReference>
<evidence type="ECO:0000256" key="5">
    <source>
        <dbReference type="ARBA" id="ARBA00022989"/>
    </source>
</evidence>
<keyword evidence="10" id="KW-1185">Reference proteome</keyword>
<dbReference type="GO" id="GO:0055085">
    <property type="term" value="P:transmembrane transport"/>
    <property type="evidence" value="ECO:0007669"/>
    <property type="project" value="InterPro"/>
</dbReference>
<dbReference type="CDD" id="cd06261">
    <property type="entry name" value="TM_PBP2"/>
    <property type="match status" value="1"/>
</dbReference>
<dbReference type="RefSeq" id="WP_188531000.1">
    <property type="nucleotide sequence ID" value="NZ_BMGR01000006.1"/>
</dbReference>
<keyword evidence="2 7" id="KW-0813">Transport</keyword>
<dbReference type="SUPFAM" id="SSF161098">
    <property type="entry name" value="MetI-like"/>
    <property type="match status" value="1"/>
</dbReference>
<reference evidence="9" key="1">
    <citation type="journal article" date="2014" name="Int. J. Syst. Evol. Microbiol.">
        <title>Complete genome sequence of Corynebacterium casei LMG S-19264T (=DSM 44701T), isolated from a smear-ripened cheese.</title>
        <authorList>
            <consortium name="US DOE Joint Genome Institute (JGI-PGF)"/>
            <person name="Walter F."/>
            <person name="Albersmeier A."/>
            <person name="Kalinowski J."/>
            <person name="Ruckert C."/>
        </authorList>
    </citation>
    <scope>NUCLEOTIDE SEQUENCE</scope>
    <source>
        <strain evidence="9">CGMCC 1.12987</strain>
    </source>
</reference>
<evidence type="ECO:0000256" key="4">
    <source>
        <dbReference type="ARBA" id="ARBA00022692"/>
    </source>
</evidence>
<dbReference type="Proteomes" id="UP000644756">
    <property type="component" value="Unassembled WGS sequence"/>
</dbReference>
<comment type="caution">
    <text evidence="9">The sequence shown here is derived from an EMBL/GenBank/DDBJ whole genome shotgun (WGS) entry which is preliminary data.</text>
</comment>
<dbReference type="Gene3D" id="1.10.3720.10">
    <property type="entry name" value="MetI-like"/>
    <property type="match status" value="1"/>
</dbReference>
<dbReference type="PROSITE" id="PS50928">
    <property type="entry name" value="ABC_TM1"/>
    <property type="match status" value="1"/>
</dbReference>
<feature type="transmembrane region" description="Helical" evidence="7">
    <location>
        <begin position="70"/>
        <end position="91"/>
    </location>
</feature>
<evidence type="ECO:0000313" key="9">
    <source>
        <dbReference type="EMBL" id="GGG03455.1"/>
    </source>
</evidence>
<evidence type="ECO:0000256" key="6">
    <source>
        <dbReference type="ARBA" id="ARBA00023136"/>
    </source>
</evidence>
<sequence length="286" mass="32217">MNSRFNRIAPYVFVLPNILVVVLFAIYPLIANFVLSFTEGSFEETTFVGFDNYILAFKDESFWISLRNTLYYTLLLVPPTIVLSLVIAVGLNRAMPLKNTIRAVYLLPYLLSWSVIGLIWRWIYSSNYGILNNLLASVGLPPLRWILDPNLTIPSLAFVGIWAGVGYYMMIYLAGLQGISGTYYEAAKIDGANKWQQFIYITVPSLRPITTLIVILAVTSSFRVFEQIYVMTGGGPGRASFVLVLYIFIKGFNEFSIGYAAALSVILFLILLVITILQQKLLNRDE</sequence>
<organism evidence="9 10">
    <name type="scientific">Paenibacillus abyssi</name>
    <dbReference type="NCBI Taxonomy" id="1340531"/>
    <lineage>
        <taxon>Bacteria</taxon>
        <taxon>Bacillati</taxon>
        <taxon>Bacillota</taxon>
        <taxon>Bacilli</taxon>
        <taxon>Bacillales</taxon>
        <taxon>Paenibacillaceae</taxon>
        <taxon>Paenibacillus</taxon>
    </lineage>
</organism>
<gene>
    <name evidence="9" type="ORF">GCM10010916_20710</name>
</gene>
<dbReference type="EMBL" id="BMGR01000006">
    <property type="protein sequence ID" value="GGG03455.1"/>
    <property type="molecule type" value="Genomic_DNA"/>
</dbReference>
<feature type="transmembrane region" description="Helical" evidence="7">
    <location>
        <begin position="156"/>
        <end position="175"/>
    </location>
</feature>
<dbReference type="PANTHER" id="PTHR30193:SF37">
    <property type="entry name" value="INNER MEMBRANE ABC TRANSPORTER PERMEASE PROTEIN YCJO"/>
    <property type="match status" value="1"/>
</dbReference>
<dbReference type="InterPro" id="IPR051393">
    <property type="entry name" value="ABC_transporter_permease"/>
</dbReference>
<dbReference type="AlphaFoldDB" id="A0A917CYG4"/>
<keyword evidence="3" id="KW-1003">Cell membrane</keyword>
<dbReference type="InterPro" id="IPR035906">
    <property type="entry name" value="MetI-like_sf"/>
</dbReference>
<evidence type="ECO:0000259" key="8">
    <source>
        <dbReference type="PROSITE" id="PS50928"/>
    </source>
</evidence>
<name>A0A917CYG4_9BACL</name>
<evidence type="ECO:0000256" key="3">
    <source>
        <dbReference type="ARBA" id="ARBA00022475"/>
    </source>
</evidence>
<reference evidence="9" key="2">
    <citation type="submission" date="2020-09" db="EMBL/GenBank/DDBJ databases">
        <authorList>
            <person name="Sun Q."/>
            <person name="Zhou Y."/>
        </authorList>
    </citation>
    <scope>NUCLEOTIDE SEQUENCE</scope>
    <source>
        <strain evidence="9">CGMCC 1.12987</strain>
    </source>
</reference>
<evidence type="ECO:0000256" key="7">
    <source>
        <dbReference type="RuleBase" id="RU363032"/>
    </source>
</evidence>
<feature type="transmembrane region" description="Helical" evidence="7">
    <location>
        <begin position="195"/>
        <end position="216"/>
    </location>
</feature>
<feature type="transmembrane region" description="Helical" evidence="7">
    <location>
        <begin position="103"/>
        <end position="123"/>
    </location>
</feature>
<dbReference type="GO" id="GO:0005886">
    <property type="term" value="C:plasma membrane"/>
    <property type="evidence" value="ECO:0007669"/>
    <property type="project" value="UniProtKB-SubCell"/>
</dbReference>
<keyword evidence="6 7" id="KW-0472">Membrane</keyword>
<feature type="transmembrane region" description="Helical" evidence="7">
    <location>
        <begin position="255"/>
        <end position="277"/>
    </location>
</feature>
<keyword evidence="5 7" id="KW-1133">Transmembrane helix</keyword>
<comment type="subcellular location">
    <subcellularLocation>
        <location evidence="1 7">Cell membrane</location>
        <topology evidence="1 7">Multi-pass membrane protein</topology>
    </subcellularLocation>
</comment>